<dbReference type="InterPro" id="IPR023271">
    <property type="entry name" value="Aquaporin-like"/>
</dbReference>
<evidence type="ECO:0000256" key="6">
    <source>
        <dbReference type="RuleBase" id="RU000477"/>
    </source>
</evidence>
<evidence type="ECO:0000256" key="1">
    <source>
        <dbReference type="ARBA" id="ARBA00004141"/>
    </source>
</evidence>
<feature type="transmembrane region" description="Helical" evidence="7">
    <location>
        <begin position="304"/>
        <end position="325"/>
    </location>
</feature>
<evidence type="ECO:0000313" key="9">
    <source>
        <dbReference type="EnsemblPlants" id="Pp3c10_21310V3.1"/>
    </source>
</evidence>
<dbReference type="PaxDb" id="3218-PP1S32_353V6.1"/>
<dbReference type="EnsemblPlants" id="Pp3c10_21310V3.1">
    <property type="protein sequence ID" value="Pp3c10_21310V3.1"/>
    <property type="gene ID" value="Pp3c10_21310"/>
</dbReference>
<evidence type="ECO:0000256" key="3">
    <source>
        <dbReference type="ARBA" id="ARBA00022692"/>
    </source>
</evidence>
<dbReference type="InterPro" id="IPR000425">
    <property type="entry name" value="MIP"/>
</dbReference>
<sequence length="466" mass="50635">MASSLGGVSADACSGRVSYHRTGSSTRSTAVPVEHLRTIESGIQSDWENFPQIQPSRVVRNDSVKGHYDGSVVNVPLTRKVKVWIGLHDSRKADVWRAAAVEFVATAGLTFLSIGAYQQGKSISVAAHVFIQALIYSLVILAATPISGAHLNPSITFTTFLTGQATLVRTILYVVAQLLGGILGALGMWALTTHEMRREYSLGGCLLQKLPVEGTDLGLSTLSNKQGLVAETVFTIIMLFVVYGIGFDSRNVVVTFLISSPFIIGGIFGILIFISQGVGYTTAMNPARCFGPAILHHNKLWGPLYIFIFGPLIAAGIVAIFQHIMHQKHAAEVEPVLPLNFFHIVTPDHQRPGFGPRCPTMFYPSIDQEVDHSQQLVSGNIPTMMSSELLQQPSNQLNSAANKINLVLQVKAFMQPRTGETRQASKTNIMDGARIDQNLLLQQYSNSLGSSDGIAIHHSGDFEKDR</sequence>
<evidence type="ECO:0000313" key="10">
    <source>
        <dbReference type="Proteomes" id="UP000006727"/>
    </source>
</evidence>
<keyword evidence="10" id="KW-1185">Reference proteome</keyword>
<evidence type="ECO:0000256" key="5">
    <source>
        <dbReference type="ARBA" id="ARBA00023136"/>
    </source>
</evidence>
<dbReference type="Pfam" id="PF00230">
    <property type="entry name" value="MIP"/>
    <property type="match status" value="1"/>
</dbReference>
<evidence type="ECO:0000256" key="4">
    <source>
        <dbReference type="ARBA" id="ARBA00022989"/>
    </source>
</evidence>
<accession>A0A2K1JZY4</accession>
<evidence type="ECO:0000256" key="7">
    <source>
        <dbReference type="SAM" id="Phobius"/>
    </source>
</evidence>
<protein>
    <submittedName>
        <fullName evidence="8 9">Uncharacterized protein</fullName>
    </submittedName>
</protein>
<feature type="transmembrane region" description="Helical" evidence="7">
    <location>
        <begin position="95"/>
        <end position="117"/>
    </location>
</feature>
<dbReference type="GO" id="GO:0015250">
    <property type="term" value="F:water channel activity"/>
    <property type="evidence" value="ECO:0000318"/>
    <property type="project" value="GO_Central"/>
</dbReference>
<evidence type="ECO:0000256" key="2">
    <source>
        <dbReference type="ARBA" id="ARBA00022448"/>
    </source>
</evidence>
<dbReference type="InterPro" id="IPR022357">
    <property type="entry name" value="MIP_CS"/>
</dbReference>
<keyword evidence="3 6" id="KW-0812">Transmembrane</keyword>
<feature type="transmembrane region" description="Helical" evidence="7">
    <location>
        <begin position="252"/>
        <end position="274"/>
    </location>
</feature>
<dbReference type="PROSITE" id="PS00221">
    <property type="entry name" value="MIP"/>
    <property type="match status" value="1"/>
</dbReference>
<evidence type="ECO:0000313" key="8">
    <source>
        <dbReference type="EMBL" id="PNR47087.1"/>
    </source>
</evidence>
<keyword evidence="4 7" id="KW-1133">Transmembrane helix</keyword>
<dbReference type="PANTHER" id="PTHR47002">
    <property type="entry name" value="AQUAPORIN-LIKE"/>
    <property type="match status" value="1"/>
</dbReference>
<dbReference type="Gramene" id="Pp3c10_21310V3.3">
    <property type="protein sequence ID" value="Pp3c10_21310V3.3"/>
    <property type="gene ID" value="Pp3c10_21310"/>
</dbReference>
<dbReference type="Gene3D" id="1.20.1080.10">
    <property type="entry name" value="Glycerol uptake facilitator protein"/>
    <property type="match status" value="1"/>
</dbReference>
<dbReference type="GO" id="GO:0005886">
    <property type="term" value="C:plasma membrane"/>
    <property type="evidence" value="ECO:0000318"/>
    <property type="project" value="GO_Central"/>
</dbReference>
<keyword evidence="2 6" id="KW-0813">Transport</keyword>
<comment type="subcellular location">
    <subcellularLocation>
        <location evidence="1">Membrane</location>
        <topology evidence="1">Multi-pass membrane protein</topology>
    </subcellularLocation>
</comment>
<proteinExistence type="inferred from homology"/>
<name>A0A2K1JZY4_PHYPA</name>
<dbReference type="Gramene" id="Pp3c10_21310V3.1">
    <property type="protein sequence ID" value="Pp3c10_21310V3.1"/>
    <property type="gene ID" value="Pp3c10_21310"/>
</dbReference>
<dbReference type="EnsemblPlants" id="Pp3c10_21310V3.3">
    <property type="protein sequence ID" value="Pp3c10_21310V3.3"/>
    <property type="gene ID" value="Pp3c10_21310"/>
</dbReference>
<dbReference type="PANTHER" id="PTHR47002:SF2">
    <property type="entry name" value="AQUAPORIN AQPAE.A-LIKE"/>
    <property type="match status" value="1"/>
</dbReference>
<dbReference type="Gramene" id="Pp3c10_21310V3.2">
    <property type="protein sequence ID" value="Pp3c10_21310V3.2"/>
    <property type="gene ID" value="Pp3c10_21310"/>
</dbReference>
<dbReference type="GeneID" id="112287291"/>
<feature type="transmembrane region" description="Helical" evidence="7">
    <location>
        <begin position="228"/>
        <end position="246"/>
    </location>
</feature>
<dbReference type="Proteomes" id="UP000006727">
    <property type="component" value="Chromosome 10"/>
</dbReference>
<dbReference type="STRING" id="3218.A0A2K1JZY4"/>
<keyword evidence="5 7" id="KW-0472">Membrane</keyword>
<dbReference type="AlphaFoldDB" id="A0A2K1JZY4"/>
<reference evidence="8 10" key="1">
    <citation type="journal article" date="2008" name="Science">
        <title>The Physcomitrella genome reveals evolutionary insights into the conquest of land by plants.</title>
        <authorList>
            <person name="Rensing S."/>
            <person name="Lang D."/>
            <person name="Zimmer A."/>
            <person name="Terry A."/>
            <person name="Salamov A."/>
            <person name="Shapiro H."/>
            <person name="Nishiyama T."/>
            <person name="Perroud P.-F."/>
            <person name="Lindquist E."/>
            <person name="Kamisugi Y."/>
            <person name="Tanahashi T."/>
            <person name="Sakakibara K."/>
            <person name="Fujita T."/>
            <person name="Oishi K."/>
            <person name="Shin-I T."/>
            <person name="Kuroki Y."/>
            <person name="Toyoda A."/>
            <person name="Suzuki Y."/>
            <person name="Hashimoto A."/>
            <person name="Yamaguchi K."/>
            <person name="Sugano A."/>
            <person name="Kohara Y."/>
            <person name="Fujiyama A."/>
            <person name="Anterola A."/>
            <person name="Aoki S."/>
            <person name="Ashton N."/>
            <person name="Barbazuk W.B."/>
            <person name="Barker E."/>
            <person name="Bennetzen J."/>
            <person name="Bezanilla M."/>
            <person name="Blankenship R."/>
            <person name="Cho S.H."/>
            <person name="Dutcher S."/>
            <person name="Estelle M."/>
            <person name="Fawcett J.A."/>
            <person name="Gundlach H."/>
            <person name="Hanada K."/>
            <person name="Heyl A."/>
            <person name="Hicks K.A."/>
            <person name="Hugh J."/>
            <person name="Lohr M."/>
            <person name="Mayer K."/>
            <person name="Melkozernov A."/>
            <person name="Murata T."/>
            <person name="Nelson D."/>
            <person name="Pils B."/>
            <person name="Prigge M."/>
            <person name="Reiss B."/>
            <person name="Renner T."/>
            <person name="Rombauts S."/>
            <person name="Rushton P."/>
            <person name="Sanderfoot A."/>
            <person name="Schween G."/>
            <person name="Shiu S.-H."/>
            <person name="Stueber K."/>
            <person name="Theodoulou F.L."/>
            <person name="Tu H."/>
            <person name="Van de Peer Y."/>
            <person name="Verrier P.J."/>
            <person name="Waters E."/>
            <person name="Wood A."/>
            <person name="Yang L."/>
            <person name="Cove D."/>
            <person name="Cuming A."/>
            <person name="Hasebe M."/>
            <person name="Lucas S."/>
            <person name="Mishler D.B."/>
            <person name="Reski R."/>
            <person name="Grigoriev I."/>
            <person name="Quatrano R.S."/>
            <person name="Boore J.L."/>
        </authorList>
    </citation>
    <scope>NUCLEOTIDE SEQUENCE [LARGE SCALE GENOMIC DNA]</scope>
    <source>
        <strain evidence="9 10">cv. Gransden 2004</strain>
    </source>
</reference>
<dbReference type="RefSeq" id="XP_024385941.1">
    <property type="nucleotide sequence ID" value="XM_024530173.2"/>
</dbReference>
<dbReference type="OrthoDB" id="3222at2759"/>
<gene>
    <name evidence="9" type="primary">LOC112287291</name>
    <name evidence="8" type="ORF">PHYPA_014207</name>
</gene>
<reference evidence="9" key="3">
    <citation type="submission" date="2020-12" db="UniProtKB">
        <authorList>
            <consortium name="EnsemblPlants"/>
        </authorList>
    </citation>
    <scope>IDENTIFICATION</scope>
</reference>
<dbReference type="RefSeq" id="XP_024385942.1">
    <property type="nucleotide sequence ID" value="XM_024530174.2"/>
</dbReference>
<feature type="transmembrane region" description="Helical" evidence="7">
    <location>
        <begin position="129"/>
        <end position="151"/>
    </location>
</feature>
<comment type="similarity">
    <text evidence="6">Belongs to the MIP/aquaporin (TC 1.A.8) family.</text>
</comment>
<dbReference type="EnsemblPlants" id="Pp3c10_21310V3.2">
    <property type="protein sequence ID" value="Pp3c10_21310V3.2"/>
    <property type="gene ID" value="Pp3c10_21310"/>
</dbReference>
<dbReference type="KEGG" id="ppp:112287291"/>
<dbReference type="EMBL" id="ABEU02000010">
    <property type="protein sequence ID" value="PNR47087.1"/>
    <property type="molecule type" value="Genomic_DNA"/>
</dbReference>
<dbReference type="SUPFAM" id="SSF81338">
    <property type="entry name" value="Aquaporin-like"/>
    <property type="match status" value="1"/>
</dbReference>
<organism evidence="8">
    <name type="scientific">Physcomitrium patens</name>
    <name type="common">Spreading-leaved earth moss</name>
    <name type="synonym">Physcomitrella patens</name>
    <dbReference type="NCBI Taxonomy" id="3218"/>
    <lineage>
        <taxon>Eukaryota</taxon>
        <taxon>Viridiplantae</taxon>
        <taxon>Streptophyta</taxon>
        <taxon>Embryophyta</taxon>
        <taxon>Bryophyta</taxon>
        <taxon>Bryophytina</taxon>
        <taxon>Bryopsida</taxon>
        <taxon>Funariidae</taxon>
        <taxon>Funariales</taxon>
        <taxon>Funariaceae</taxon>
        <taxon>Physcomitrium</taxon>
    </lineage>
</organism>
<reference evidence="8 10" key="2">
    <citation type="journal article" date="2018" name="Plant J.">
        <title>The Physcomitrella patens chromosome-scale assembly reveals moss genome structure and evolution.</title>
        <authorList>
            <person name="Lang D."/>
            <person name="Ullrich K.K."/>
            <person name="Murat F."/>
            <person name="Fuchs J."/>
            <person name="Jenkins J."/>
            <person name="Haas F.B."/>
            <person name="Piednoel M."/>
            <person name="Gundlach H."/>
            <person name="Van Bel M."/>
            <person name="Meyberg R."/>
            <person name="Vives C."/>
            <person name="Morata J."/>
            <person name="Symeonidi A."/>
            <person name="Hiss M."/>
            <person name="Muchero W."/>
            <person name="Kamisugi Y."/>
            <person name="Saleh O."/>
            <person name="Blanc G."/>
            <person name="Decker E.L."/>
            <person name="van Gessel N."/>
            <person name="Grimwood J."/>
            <person name="Hayes R.D."/>
            <person name="Graham S.W."/>
            <person name="Gunter L.E."/>
            <person name="McDaniel S.F."/>
            <person name="Hoernstein S.N.W."/>
            <person name="Larsson A."/>
            <person name="Li F.W."/>
            <person name="Perroud P.F."/>
            <person name="Phillips J."/>
            <person name="Ranjan P."/>
            <person name="Rokshar D.S."/>
            <person name="Rothfels C.J."/>
            <person name="Schneider L."/>
            <person name="Shu S."/>
            <person name="Stevenson D.W."/>
            <person name="Thummler F."/>
            <person name="Tillich M."/>
            <person name="Villarreal Aguilar J.C."/>
            <person name="Widiez T."/>
            <person name="Wong G.K."/>
            <person name="Wymore A."/>
            <person name="Zhang Y."/>
            <person name="Zimmer A.D."/>
            <person name="Quatrano R.S."/>
            <person name="Mayer K.F.X."/>
            <person name="Goodstein D."/>
            <person name="Casacuberta J.M."/>
            <person name="Vandepoele K."/>
            <person name="Reski R."/>
            <person name="Cuming A.C."/>
            <person name="Tuskan G.A."/>
            <person name="Maumus F."/>
            <person name="Salse J."/>
            <person name="Schmutz J."/>
            <person name="Rensing S.A."/>
        </authorList>
    </citation>
    <scope>NUCLEOTIDE SEQUENCE [LARGE SCALE GENOMIC DNA]</scope>
    <source>
        <strain evidence="9 10">cv. Gransden 2004</strain>
    </source>
</reference>
<feature type="transmembrane region" description="Helical" evidence="7">
    <location>
        <begin position="171"/>
        <end position="191"/>
    </location>
</feature>
<dbReference type="PRINTS" id="PR00783">
    <property type="entry name" value="MINTRINSICP"/>
</dbReference>